<dbReference type="InterPro" id="IPR006311">
    <property type="entry name" value="TAT_signal"/>
</dbReference>
<keyword evidence="1" id="KW-0560">Oxidoreductase</keyword>
<dbReference type="InterPro" id="IPR050791">
    <property type="entry name" value="Aldo-Keto_reductase"/>
</dbReference>
<keyword evidence="4" id="KW-1185">Reference proteome</keyword>
<accession>A0A5B6TEW3</accession>
<dbReference type="GO" id="GO:0005737">
    <property type="term" value="C:cytoplasm"/>
    <property type="evidence" value="ECO:0007669"/>
    <property type="project" value="TreeGrafter"/>
</dbReference>
<dbReference type="OrthoDB" id="9773828at2"/>
<sequence>MEKNKGDQSGNKNPDAAIRRDFLKAATLLGIGALAAGPVTSFAASSREMEKKKGFGTILNRKRTLGSKKNPLEVSAIQLGCMGMHTGRGTHPDHKSMVKLIRDAAERGCNFFDTAEVYGPYVNEELVGEALAPIRNKVAISTKFGFDIEGKSGLNSRPEHICKVVDQSLKRLKTDRIDLFYQHRVDPNVPIEEVAGAVKDLIKAGKVLHFGLSEAKAETIRKAHIVCPVTAVQSEYSFMTRLPENFIFSTLQELEIGFVAYSPLCRGLLGGNLTEYSDLKTNDIRGAWPRFQPEALRSNIRIVEALNEFGKTRGMTSSQICLSWMLSKYPFIVPLPGTTKLSHLEEDLRAADFVLTAAEIKEIEGKIEKIGVVGDRYDALQQSRVEY</sequence>
<comment type="caution">
    <text evidence="3">The sequence shown here is derived from an EMBL/GenBank/DDBJ whole genome shotgun (WGS) entry which is preliminary data.</text>
</comment>
<dbReference type="PANTHER" id="PTHR43625">
    <property type="entry name" value="AFLATOXIN B1 ALDEHYDE REDUCTASE"/>
    <property type="match status" value="1"/>
</dbReference>
<evidence type="ECO:0000313" key="4">
    <source>
        <dbReference type="Proteomes" id="UP000324133"/>
    </source>
</evidence>
<dbReference type="SUPFAM" id="SSF51430">
    <property type="entry name" value="NAD(P)-linked oxidoreductase"/>
    <property type="match status" value="1"/>
</dbReference>
<gene>
    <name evidence="3" type="ORF">FOA19_11675</name>
</gene>
<evidence type="ECO:0000259" key="2">
    <source>
        <dbReference type="Pfam" id="PF00248"/>
    </source>
</evidence>
<proteinExistence type="predicted"/>
<dbReference type="CDD" id="cd19078">
    <property type="entry name" value="AKR_AKR13C1_2"/>
    <property type="match status" value="1"/>
</dbReference>
<dbReference type="EMBL" id="VKKY01000002">
    <property type="protein sequence ID" value="KAA3437934.1"/>
    <property type="molecule type" value="Genomic_DNA"/>
</dbReference>
<organism evidence="3 4">
    <name type="scientific">Rufibacter hautae</name>
    <dbReference type="NCBI Taxonomy" id="2595005"/>
    <lineage>
        <taxon>Bacteria</taxon>
        <taxon>Pseudomonadati</taxon>
        <taxon>Bacteroidota</taxon>
        <taxon>Cytophagia</taxon>
        <taxon>Cytophagales</taxon>
        <taxon>Hymenobacteraceae</taxon>
        <taxon>Rufibacter</taxon>
    </lineage>
</organism>
<dbReference type="InterPro" id="IPR023210">
    <property type="entry name" value="NADP_OxRdtase_dom"/>
</dbReference>
<dbReference type="PROSITE" id="PS51318">
    <property type="entry name" value="TAT"/>
    <property type="match status" value="1"/>
</dbReference>
<dbReference type="InterPro" id="IPR036812">
    <property type="entry name" value="NAD(P)_OxRdtase_dom_sf"/>
</dbReference>
<dbReference type="PANTHER" id="PTHR43625:SF77">
    <property type="entry name" value="ALDO-KETO REDUCTASE"/>
    <property type="match status" value="1"/>
</dbReference>
<reference evidence="3 4" key="1">
    <citation type="submission" date="2019-07" db="EMBL/GenBank/DDBJ databases">
        <title>Rufibacter sp. nov., isolated from lake sediment.</title>
        <authorList>
            <person name="Qu J.-H."/>
        </authorList>
    </citation>
    <scope>NUCLEOTIDE SEQUENCE [LARGE SCALE GENOMIC DNA]</scope>
    <source>
        <strain evidence="3 4">NBS58-1</strain>
    </source>
</reference>
<dbReference type="Proteomes" id="UP000324133">
    <property type="component" value="Unassembled WGS sequence"/>
</dbReference>
<feature type="domain" description="NADP-dependent oxidoreductase" evidence="2">
    <location>
        <begin position="77"/>
        <end position="367"/>
    </location>
</feature>
<dbReference type="RefSeq" id="WP_149090997.1">
    <property type="nucleotide sequence ID" value="NZ_VKKY01000002.1"/>
</dbReference>
<evidence type="ECO:0000313" key="3">
    <source>
        <dbReference type="EMBL" id="KAA3437934.1"/>
    </source>
</evidence>
<dbReference type="GO" id="GO:0016491">
    <property type="term" value="F:oxidoreductase activity"/>
    <property type="evidence" value="ECO:0007669"/>
    <property type="project" value="UniProtKB-KW"/>
</dbReference>
<name>A0A5B6TEW3_9BACT</name>
<dbReference type="Pfam" id="PF00248">
    <property type="entry name" value="Aldo_ket_red"/>
    <property type="match status" value="1"/>
</dbReference>
<dbReference type="Gene3D" id="3.20.20.100">
    <property type="entry name" value="NADP-dependent oxidoreductase domain"/>
    <property type="match status" value="1"/>
</dbReference>
<dbReference type="AlphaFoldDB" id="A0A5B6TEW3"/>
<evidence type="ECO:0000256" key="1">
    <source>
        <dbReference type="ARBA" id="ARBA00023002"/>
    </source>
</evidence>
<protein>
    <submittedName>
        <fullName evidence="3">Aldo/keto reductase</fullName>
    </submittedName>
</protein>